<organism evidence="2">
    <name type="scientific">viral metagenome</name>
    <dbReference type="NCBI Taxonomy" id="1070528"/>
    <lineage>
        <taxon>unclassified sequences</taxon>
        <taxon>metagenomes</taxon>
        <taxon>organismal metagenomes</taxon>
    </lineage>
</organism>
<dbReference type="EMBL" id="MT142384">
    <property type="protein sequence ID" value="QJA79507.1"/>
    <property type="molecule type" value="Genomic_DNA"/>
</dbReference>
<accession>A0A6M3KC75</accession>
<evidence type="ECO:0000313" key="1">
    <source>
        <dbReference type="EMBL" id="QJA67758.1"/>
    </source>
</evidence>
<dbReference type="AlphaFoldDB" id="A0A6M3KC75"/>
<sequence length="84" mass="9705">MRSKESIIAELDARKVGYSEDMSYNELNELLKEAQAKDVPEPKPTVIDYSGVRCGLSTIQELWRRVTILERNQIEVSRLRKNPV</sequence>
<proteinExistence type="predicted"/>
<dbReference type="EMBL" id="MT141575">
    <property type="protein sequence ID" value="QJA67758.1"/>
    <property type="molecule type" value="Genomic_DNA"/>
</dbReference>
<name>A0A6M3KC75_9ZZZZ</name>
<evidence type="ECO:0000313" key="2">
    <source>
        <dbReference type="EMBL" id="QJA79507.1"/>
    </source>
</evidence>
<gene>
    <name evidence="2" type="ORF">MM415A00869_0005</name>
    <name evidence="1" type="ORF">MM415B00170_0067</name>
</gene>
<reference evidence="2" key="1">
    <citation type="submission" date="2020-03" db="EMBL/GenBank/DDBJ databases">
        <title>The deep terrestrial virosphere.</title>
        <authorList>
            <person name="Holmfeldt K."/>
            <person name="Nilsson E."/>
            <person name="Simone D."/>
            <person name="Lopez-Fernandez M."/>
            <person name="Wu X."/>
            <person name="de Brujin I."/>
            <person name="Lundin D."/>
            <person name="Andersson A."/>
            <person name="Bertilsson S."/>
            <person name="Dopson M."/>
        </authorList>
    </citation>
    <scope>NUCLEOTIDE SEQUENCE</scope>
    <source>
        <strain evidence="2">MM415A00869</strain>
        <strain evidence="1">MM415B00170</strain>
    </source>
</reference>
<protein>
    <submittedName>
        <fullName evidence="2">Uncharacterized protein</fullName>
    </submittedName>
</protein>